<proteinExistence type="predicted"/>
<organism evidence="1">
    <name type="scientific">Cyclophora tenuis</name>
    <name type="common">Marine diatom</name>
    <dbReference type="NCBI Taxonomy" id="216820"/>
    <lineage>
        <taxon>Eukaryota</taxon>
        <taxon>Sar</taxon>
        <taxon>Stramenopiles</taxon>
        <taxon>Ochrophyta</taxon>
        <taxon>Bacillariophyta</taxon>
        <taxon>Fragilariophyceae</taxon>
        <taxon>Fragilariophycidae</taxon>
        <taxon>Cyclophorales</taxon>
        <taxon>Cyclophoraceae</taxon>
        <taxon>Cyclophora</taxon>
    </lineage>
</organism>
<dbReference type="EMBL" id="HBFW01004112">
    <property type="protein sequence ID" value="CAD8931658.1"/>
    <property type="molecule type" value="Transcribed_RNA"/>
</dbReference>
<sequence>MTPLLMFMSIQDGPMPLDSIQAFCDLAPECVGETDKLGRTTLYAMCQRGTKGQCKDDLQIVERLLSIAPQMANMVNRQDDTALDRLWTASEATGQLDGNETRRSFFERIVQLILAAADHQPPPTTTVHFAKRGGGLLHQLVTFPRCRVDVVNHVIYYHEELLKELDHDGNTPLHRLLLVMAASSPPKVKLHESKNPISLALALVNRCPKYIRQQNNHGQFPLELAFSIPWSKLHDLLLKQHPVALEASNKLPDPCFPKVMARMNEPDFIHAILQSKPGLIVSGKDTS</sequence>
<protein>
    <submittedName>
        <fullName evidence="1">Uncharacterized protein</fullName>
    </submittedName>
</protein>
<dbReference type="Gene3D" id="1.25.40.20">
    <property type="entry name" value="Ankyrin repeat-containing domain"/>
    <property type="match status" value="1"/>
</dbReference>
<dbReference type="InterPro" id="IPR036770">
    <property type="entry name" value="Ankyrin_rpt-contain_sf"/>
</dbReference>
<dbReference type="AlphaFoldDB" id="A0A7S1D0H8"/>
<reference evidence="1" key="1">
    <citation type="submission" date="2021-01" db="EMBL/GenBank/DDBJ databases">
        <authorList>
            <person name="Corre E."/>
            <person name="Pelletier E."/>
            <person name="Niang G."/>
            <person name="Scheremetjew M."/>
            <person name="Finn R."/>
            <person name="Kale V."/>
            <person name="Holt S."/>
            <person name="Cochrane G."/>
            <person name="Meng A."/>
            <person name="Brown T."/>
            <person name="Cohen L."/>
        </authorList>
    </citation>
    <scope>NUCLEOTIDE SEQUENCE</scope>
    <source>
        <strain evidence="1">ECT3854</strain>
    </source>
</reference>
<gene>
    <name evidence="1" type="ORF">CTEN0397_LOCUS2680</name>
</gene>
<evidence type="ECO:0000313" key="1">
    <source>
        <dbReference type="EMBL" id="CAD8931658.1"/>
    </source>
</evidence>
<name>A0A7S1D0H8_CYCTE</name>
<accession>A0A7S1D0H8</accession>
<dbReference type="SUPFAM" id="SSF48403">
    <property type="entry name" value="Ankyrin repeat"/>
    <property type="match status" value="1"/>
</dbReference>